<accession>A0A2Z6M3R9</accession>
<evidence type="ECO:0000259" key="1">
    <source>
        <dbReference type="Pfam" id="PF13966"/>
    </source>
</evidence>
<dbReference type="Pfam" id="PF13966">
    <property type="entry name" value="zf-RVT"/>
    <property type="match status" value="1"/>
</dbReference>
<dbReference type="InterPro" id="IPR026960">
    <property type="entry name" value="RVT-Znf"/>
</dbReference>
<dbReference type="PANTHER" id="PTHR36617">
    <property type="entry name" value="PROTEIN, PUTATIVE-RELATED"/>
    <property type="match status" value="1"/>
</dbReference>
<dbReference type="AlphaFoldDB" id="A0A2Z6M3R9"/>
<proteinExistence type="predicted"/>
<sequence length="354" mass="41084">MLFPSSKLPQEYGGLGVKQLREFNVALLGKWCWRMLVDRERLWFRVLAARYGVERGRLRDGGRRGSSWWRVIARIRDGGGELGGGWFGEFISKKVGDGSDTFFWTDPWVDESTLSAWVWRRQLRVWEEEMLGECQTLLSTFTLQAQYPDRWHWQLNTDRGYSVRSAYQLLTSQDSITLDDAAGLIWHKQVPLKVSVFAWRLLRDRLPTKTNLFTRGIISSEAHHCVSGCGAVESAHHLFLSCSTFGSLWPHVSYWISSSLVDSQAVSDHFVQFTYSAGGSRARRSFMQLIWLACLWVMWTERNHRLFRGSPNSLHRMLDKIKIFSYRWLKATSCTLTLNYHSWWSSPLLCLSLV</sequence>
<gene>
    <name evidence="2" type="ORF">TSUD_361290</name>
</gene>
<reference evidence="3" key="1">
    <citation type="journal article" date="2017" name="Front. Plant Sci.">
        <title>Climate Clever Clovers: New Paradigm to Reduce the Environmental Footprint of Ruminants by Breeding Low Methanogenic Forages Utilizing Haplotype Variation.</title>
        <authorList>
            <person name="Kaur P."/>
            <person name="Appels R."/>
            <person name="Bayer P.E."/>
            <person name="Keeble-Gagnere G."/>
            <person name="Wang J."/>
            <person name="Hirakawa H."/>
            <person name="Shirasawa K."/>
            <person name="Vercoe P."/>
            <person name="Stefanova K."/>
            <person name="Durmic Z."/>
            <person name="Nichols P."/>
            <person name="Revell C."/>
            <person name="Isobe S.N."/>
            <person name="Edwards D."/>
            <person name="Erskine W."/>
        </authorList>
    </citation>
    <scope>NUCLEOTIDE SEQUENCE [LARGE SCALE GENOMIC DNA]</scope>
    <source>
        <strain evidence="3">cv. Daliak</strain>
    </source>
</reference>
<evidence type="ECO:0000313" key="3">
    <source>
        <dbReference type="Proteomes" id="UP000242715"/>
    </source>
</evidence>
<dbReference type="PANTHER" id="PTHR36617:SF5">
    <property type="entry name" value="OS05G0421675 PROTEIN"/>
    <property type="match status" value="1"/>
</dbReference>
<feature type="domain" description="Reverse transcriptase zinc-binding" evidence="1">
    <location>
        <begin position="161"/>
        <end position="249"/>
    </location>
</feature>
<organism evidence="2 3">
    <name type="scientific">Trifolium subterraneum</name>
    <name type="common">Subterranean clover</name>
    <dbReference type="NCBI Taxonomy" id="3900"/>
    <lineage>
        <taxon>Eukaryota</taxon>
        <taxon>Viridiplantae</taxon>
        <taxon>Streptophyta</taxon>
        <taxon>Embryophyta</taxon>
        <taxon>Tracheophyta</taxon>
        <taxon>Spermatophyta</taxon>
        <taxon>Magnoliopsida</taxon>
        <taxon>eudicotyledons</taxon>
        <taxon>Gunneridae</taxon>
        <taxon>Pentapetalae</taxon>
        <taxon>rosids</taxon>
        <taxon>fabids</taxon>
        <taxon>Fabales</taxon>
        <taxon>Fabaceae</taxon>
        <taxon>Papilionoideae</taxon>
        <taxon>50 kb inversion clade</taxon>
        <taxon>NPAAA clade</taxon>
        <taxon>Hologalegina</taxon>
        <taxon>IRL clade</taxon>
        <taxon>Trifolieae</taxon>
        <taxon>Trifolium</taxon>
    </lineage>
</organism>
<dbReference type="OrthoDB" id="683646at2759"/>
<protein>
    <recommendedName>
        <fullName evidence="1">Reverse transcriptase zinc-binding domain-containing protein</fullName>
    </recommendedName>
</protein>
<dbReference type="EMBL" id="DF973337">
    <property type="protein sequence ID" value="GAU26496.1"/>
    <property type="molecule type" value="Genomic_DNA"/>
</dbReference>
<evidence type="ECO:0000313" key="2">
    <source>
        <dbReference type="EMBL" id="GAU26496.1"/>
    </source>
</evidence>
<keyword evidence="3" id="KW-1185">Reference proteome</keyword>
<name>A0A2Z6M3R9_TRISU</name>
<dbReference type="Proteomes" id="UP000242715">
    <property type="component" value="Unassembled WGS sequence"/>
</dbReference>